<sequence length="771" mass="83334">MTNRRREDMPNRAARTQAVLSALRSLREATKTTLAEECAMSRPTVAAILDDLERLGVVTSVDSSADGGRPAQHYGFTPRPGIVLAVDIRRESILATAATIDGHVVGTNLNHLDLTSREKRFRTVTDFLSSFLAPLSRSFGPLLSATVSTTGIVDDEGTIVRSDLVPQWAGFPLAQSLTDQLGCPVRVENDINASAYAEYSCHAAEHAIDPDDDLLYLSFTRGLLAGLVLGGNIHRGYASNAGEITDVLGDLTPGGTLTDSPQWAANTVTLIGPLCLVIDPRLVVITPPQGSGPEAITDLEAMFNRLRPLAAPPLQLAASTLGSAAACIGALALAIRDADVALIGTAPAIPTTLHGLDTIIAASRKGNRIPMRNTNTDDATPLRIGVVGVGARAPLALNAEACLIPAKIVAACEPHALARQRVRERLQRDPASIAVTSTVTELIDSGVDVAFVTSPDDTHAAVTCELLEAGVAVYLEKPLAITLEDATRILATAHRTGTKLYLGHNMRHMNVVRKMRDLIREGRIGQVKAIWCRHFVGSGGDFYFKDWHATREHGTGLLLQKAAHDIDVMHWLAGAHTTDVVGMGDLMVYGDVTDRADHSDELMGDWFSMENWPPLSQQGLNKVIDVEDLSMMFMRMNSGVLASYQQCHFTPDYWRNYTVIGTEGRIENFGDGEGGVIKLWNKRTTYNADGDEQFPIRGDAHGHSDADKLIVDEFLRFVTQGTHTDTNPLGAWYAVAAGIQATESLRDGSTPRKVPELPDELVTYFTNNQVK</sequence>
<evidence type="ECO:0000259" key="3">
    <source>
        <dbReference type="Pfam" id="PF22725"/>
    </source>
</evidence>
<dbReference type="InterPro" id="IPR036291">
    <property type="entry name" value="NAD(P)-bd_dom_sf"/>
</dbReference>
<dbReference type="SUPFAM" id="SSF53067">
    <property type="entry name" value="Actin-like ATPase domain"/>
    <property type="match status" value="1"/>
</dbReference>
<dbReference type="RefSeq" id="WP_367246240.1">
    <property type="nucleotide sequence ID" value="NZ_JBAGMB010000001.1"/>
</dbReference>
<dbReference type="Gene3D" id="3.40.50.720">
    <property type="entry name" value="NAD(P)-binding Rossmann-like Domain"/>
    <property type="match status" value="1"/>
</dbReference>
<reference evidence="4 5" key="1">
    <citation type="submission" date="2024-01" db="EMBL/GenBank/DDBJ databases">
        <title>Genomic analysis and antimicrobial resistance profiles of Trueperella pyogenes isolated from domestic and wild animals.</title>
        <authorList>
            <person name="Magossi G."/>
            <person name="Gzyl K.E."/>
            <person name="Holman D.B."/>
            <person name="Amat S."/>
        </authorList>
    </citation>
    <scope>NUCLEOTIDE SEQUENCE [LARGE SCALE GENOMIC DNA]</scope>
    <source>
        <strain evidence="4 5">1494</strain>
    </source>
</reference>
<evidence type="ECO:0000313" key="5">
    <source>
        <dbReference type="Proteomes" id="UP001555100"/>
    </source>
</evidence>
<dbReference type="Gene3D" id="3.30.360.10">
    <property type="entry name" value="Dihydrodipicolinate Reductase, domain 2"/>
    <property type="match status" value="1"/>
</dbReference>
<protein>
    <submittedName>
        <fullName evidence="4">ROK family protein</fullName>
    </submittedName>
</protein>
<dbReference type="Pfam" id="PF01408">
    <property type="entry name" value="GFO_IDH_MocA"/>
    <property type="match status" value="1"/>
</dbReference>
<dbReference type="SUPFAM" id="SSF51735">
    <property type="entry name" value="NAD(P)-binding Rossmann-fold domains"/>
    <property type="match status" value="1"/>
</dbReference>
<dbReference type="InterPro" id="IPR051317">
    <property type="entry name" value="Gfo/Idh/MocA_oxidoreduct"/>
</dbReference>
<organism evidence="4 5">
    <name type="scientific">Trueperella pyogenes</name>
    <dbReference type="NCBI Taxonomy" id="1661"/>
    <lineage>
        <taxon>Bacteria</taxon>
        <taxon>Bacillati</taxon>
        <taxon>Actinomycetota</taxon>
        <taxon>Actinomycetes</taxon>
        <taxon>Actinomycetales</taxon>
        <taxon>Actinomycetaceae</taxon>
        <taxon>Trueperella</taxon>
    </lineage>
</organism>
<feature type="domain" description="GFO/IDH/MocA-like oxidoreductase" evidence="3">
    <location>
        <begin position="512"/>
        <end position="667"/>
    </location>
</feature>
<dbReference type="Gene3D" id="1.10.10.10">
    <property type="entry name" value="Winged helix-like DNA-binding domain superfamily/Winged helix DNA-binding domain"/>
    <property type="match status" value="1"/>
</dbReference>
<dbReference type="InterPro" id="IPR036388">
    <property type="entry name" value="WH-like_DNA-bd_sf"/>
</dbReference>
<dbReference type="SUPFAM" id="SSF55347">
    <property type="entry name" value="Glyceraldehyde-3-phosphate dehydrogenase-like, C-terminal domain"/>
    <property type="match status" value="1"/>
</dbReference>
<feature type="domain" description="Gfo/Idh/MocA-like oxidoreductase N-terminal" evidence="2">
    <location>
        <begin position="382"/>
        <end position="504"/>
    </location>
</feature>
<gene>
    <name evidence="4" type="ORF">V3M73_08345</name>
</gene>
<dbReference type="PANTHER" id="PTHR43708:SF8">
    <property type="entry name" value="OXIDOREDUCTASE"/>
    <property type="match status" value="1"/>
</dbReference>
<evidence type="ECO:0000313" key="4">
    <source>
        <dbReference type="EMBL" id="MEW6955028.1"/>
    </source>
</evidence>
<proteinExistence type="inferred from homology"/>
<evidence type="ECO:0000256" key="1">
    <source>
        <dbReference type="ARBA" id="ARBA00006479"/>
    </source>
</evidence>
<evidence type="ECO:0000259" key="2">
    <source>
        <dbReference type="Pfam" id="PF01408"/>
    </source>
</evidence>
<dbReference type="InterPro" id="IPR036390">
    <property type="entry name" value="WH_DNA-bd_sf"/>
</dbReference>
<comment type="caution">
    <text evidence="4">The sequence shown here is derived from an EMBL/GenBank/DDBJ whole genome shotgun (WGS) entry which is preliminary data.</text>
</comment>
<dbReference type="Pfam" id="PF00480">
    <property type="entry name" value="ROK"/>
    <property type="match status" value="1"/>
</dbReference>
<dbReference type="Proteomes" id="UP001555100">
    <property type="component" value="Unassembled WGS sequence"/>
</dbReference>
<name>A0ABV3NCS6_9ACTO</name>
<dbReference type="Pfam" id="PF22725">
    <property type="entry name" value="GFO_IDH_MocA_C3"/>
    <property type="match status" value="1"/>
</dbReference>
<accession>A0ABV3NCS6</accession>
<dbReference type="CDD" id="cd23763">
    <property type="entry name" value="ASKHA_ATPase_ROK"/>
    <property type="match status" value="1"/>
</dbReference>
<dbReference type="PANTHER" id="PTHR43708">
    <property type="entry name" value="CONSERVED EXPRESSED OXIDOREDUCTASE (EUROFUNG)"/>
    <property type="match status" value="1"/>
</dbReference>
<dbReference type="EMBL" id="JBAGNM010000009">
    <property type="protein sequence ID" value="MEW6955028.1"/>
    <property type="molecule type" value="Genomic_DNA"/>
</dbReference>
<keyword evidence="5" id="KW-1185">Reference proteome</keyword>
<dbReference type="InterPro" id="IPR000600">
    <property type="entry name" value="ROK"/>
</dbReference>
<dbReference type="Gene3D" id="3.30.420.40">
    <property type="match status" value="2"/>
</dbReference>
<dbReference type="SUPFAM" id="SSF46785">
    <property type="entry name" value="Winged helix' DNA-binding domain"/>
    <property type="match status" value="1"/>
</dbReference>
<dbReference type="InterPro" id="IPR055170">
    <property type="entry name" value="GFO_IDH_MocA-like_dom"/>
</dbReference>
<dbReference type="InterPro" id="IPR000683">
    <property type="entry name" value="Gfo/Idh/MocA-like_OxRdtase_N"/>
</dbReference>
<dbReference type="InterPro" id="IPR043129">
    <property type="entry name" value="ATPase_NBD"/>
</dbReference>
<comment type="similarity">
    <text evidence="1">Belongs to the ROK (NagC/XylR) family.</text>
</comment>